<dbReference type="InterPro" id="IPR001509">
    <property type="entry name" value="Epimerase_deHydtase"/>
</dbReference>
<dbReference type="InterPro" id="IPR036291">
    <property type="entry name" value="NAD(P)-bd_dom_sf"/>
</dbReference>
<reference evidence="2 3" key="1">
    <citation type="submission" date="2019-03" db="EMBL/GenBank/DDBJ databases">
        <title>Sequencing 23 genomes of Wallemia ichthyophaga.</title>
        <authorList>
            <person name="Gostincar C."/>
        </authorList>
    </citation>
    <scope>NUCLEOTIDE SEQUENCE [LARGE SCALE GENOMIC DNA]</scope>
    <source>
        <strain evidence="2 3">EXF-6200</strain>
    </source>
</reference>
<dbReference type="InterPro" id="IPR051783">
    <property type="entry name" value="NAD(P)-dependent_oxidoreduct"/>
</dbReference>
<dbReference type="AlphaFoldDB" id="A0A4T0J7Z4"/>
<dbReference type="PANTHER" id="PTHR48079:SF9">
    <property type="entry name" value="PUTATIVE-RELATED"/>
    <property type="match status" value="1"/>
</dbReference>
<feature type="domain" description="NAD-dependent epimerase/dehydratase" evidence="1">
    <location>
        <begin position="4"/>
        <end position="124"/>
    </location>
</feature>
<dbReference type="GO" id="GO:0005737">
    <property type="term" value="C:cytoplasm"/>
    <property type="evidence" value="ECO:0007669"/>
    <property type="project" value="TreeGrafter"/>
</dbReference>
<accession>A0A4T0J7Z4</accession>
<dbReference type="PANTHER" id="PTHR48079">
    <property type="entry name" value="PROTEIN YEEZ"/>
    <property type="match status" value="1"/>
</dbReference>
<comment type="caution">
    <text evidence="2">The sequence shown here is derived from an EMBL/GenBank/DDBJ whole genome shotgun (WGS) entry which is preliminary data.</text>
</comment>
<sequence length="129" mass="13510">MPSVFIRGATGLVGRALVQELQEHGYQISVLALSEASVLQLQSQGNGVRVVRGSLDDLATLKAKAAWKDIDGVIHLAFIHKSDQYAQSSEVDAKAIAALGDGLREVASESEGRRNAKALVASSAVAVDA</sequence>
<evidence type="ECO:0000313" key="2">
    <source>
        <dbReference type="EMBL" id="TIB37632.1"/>
    </source>
</evidence>
<protein>
    <recommendedName>
        <fullName evidence="1">NAD-dependent epimerase/dehydratase domain-containing protein</fullName>
    </recommendedName>
</protein>
<dbReference type="EMBL" id="SPOI01000094">
    <property type="protein sequence ID" value="TIB37632.1"/>
    <property type="molecule type" value="Genomic_DNA"/>
</dbReference>
<evidence type="ECO:0000313" key="3">
    <source>
        <dbReference type="Proteomes" id="UP000310689"/>
    </source>
</evidence>
<organism evidence="2 3">
    <name type="scientific">Wallemia ichthyophaga</name>
    <dbReference type="NCBI Taxonomy" id="245174"/>
    <lineage>
        <taxon>Eukaryota</taxon>
        <taxon>Fungi</taxon>
        <taxon>Dikarya</taxon>
        <taxon>Basidiomycota</taxon>
        <taxon>Wallemiomycotina</taxon>
        <taxon>Wallemiomycetes</taxon>
        <taxon>Wallemiales</taxon>
        <taxon>Wallemiaceae</taxon>
        <taxon>Wallemia</taxon>
    </lineage>
</organism>
<gene>
    <name evidence="2" type="ORF">E3P86_02094</name>
</gene>
<evidence type="ECO:0000259" key="1">
    <source>
        <dbReference type="Pfam" id="PF01370"/>
    </source>
</evidence>
<dbReference type="GO" id="GO:0004029">
    <property type="term" value="F:aldehyde dehydrogenase (NAD+) activity"/>
    <property type="evidence" value="ECO:0007669"/>
    <property type="project" value="TreeGrafter"/>
</dbReference>
<dbReference type="SUPFAM" id="SSF51735">
    <property type="entry name" value="NAD(P)-binding Rossmann-fold domains"/>
    <property type="match status" value="1"/>
</dbReference>
<dbReference type="Gene3D" id="3.40.50.720">
    <property type="entry name" value="NAD(P)-binding Rossmann-like Domain"/>
    <property type="match status" value="1"/>
</dbReference>
<dbReference type="Proteomes" id="UP000310689">
    <property type="component" value="Unassembled WGS sequence"/>
</dbReference>
<dbReference type="Pfam" id="PF01370">
    <property type="entry name" value="Epimerase"/>
    <property type="match status" value="1"/>
</dbReference>
<name>A0A4T0J7Z4_WALIC</name>
<proteinExistence type="predicted"/>